<evidence type="ECO:0000313" key="1">
    <source>
        <dbReference type="EMBL" id="QPM91222.1"/>
    </source>
</evidence>
<dbReference type="AlphaFoldDB" id="A0A418SAR1"/>
<organism evidence="1 2">
    <name type="scientific">Pseudooceanicola algae</name>
    <dbReference type="NCBI Taxonomy" id="1537215"/>
    <lineage>
        <taxon>Bacteria</taxon>
        <taxon>Pseudomonadati</taxon>
        <taxon>Pseudomonadota</taxon>
        <taxon>Alphaproteobacteria</taxon>
        <taxon>Rhodobacterales</taxon>
        <taxon>Paracoccaceae</taxon>
        <taxon>Pseudooceanicola</taxon>
    </lineage>
</organism>
<evidence type="ECO:0000313" key="2">
    <source>
        <dbReference type="Proteomes" id="UP000283786"/>
    </source>
</evidence>
<dbReference type="RefSeq" id="WP_231388507.1">
    <property type="nucleotide sequence ID" value="NZ_CP060436.1"/>
</dbReference>
<keyword evidence="2" id="KW-1185">Reference proteome</keyword>
<dbReference type="EMBL" id="CP060436">
    <property type="protein sequence ID" value="QPM91222.1"/>
    <property type="molecule type" value="Genomic_DNA"/>
</dbReference>
<proteinExistence type="predicted"/>
<dbReference type="Proteomes" id="UP000283786">
    <property type="component" value="Chromosome"/>
</dbReference>
<dbReference type="KEGG" id="palw:PSAL_024730"/>
<evidence type="ECO:0008006" key="3">
    <source>
        <dbReference type="Google" id="ProtNLM"/>
    </source>
</evidence>
<gene>
    <name evidence="1" type="ORF">PSAL_024730</name>
</gene>
<reference evidence="1 2" key="1">
    <citation type="submission" date="2020-08" db="EMBL/GenBank/DDBJ databases">
        <title>Genome sequence of Rhodobacteraceae bacterium Lw-13e.</title>
        <authorList>
            <person name="Poehlein A."/>
            <person name="Wolter L."/>
            <person name="Daniel R."/>
            <person name="Brinkhoff T."/>
        </authorList>
    </citation>
    <scope>NUCLEOTIDE SEQUENCE [LARGE SCALE GENOMIC DNA]</scope>
    <source>
        <strain evidence="1 2">Lw-13e</strain>
    </source>
</reference>
<accession>A0A418SAR1</accession>
<name>A0A418SAR1_9RHOB</name>
<protein>
    <recommendedName>
        <fullName evidence="3">Cation/multidrug efflux pump</fullName>
    </recommendedName>
</protein>
<sequence>MATRDMSAFLRLGLILFLLMTVAYVVVSLWSRRQRRRRLEREWEEEGLPGKREDYVHAGLQDYDDSFRRKLILLIYIVPLAIVGFIIYAVNYM</sequence>